<gene>
    <name evidence="3" type="ORF">A1Q1_07214</name>
</gene>
<dbReference type="GeneID" id="25990726"/>
<name>J6F895_TRIAS</name>
<feature type="compositionally biased region" description="Acidic residues" evidence="2">
    <location>
        <begin position="168"/>
        <end position="178"/>
    </location>
</feature>
<dbReference type="KEGG" id="tasa:A1Q1_07214"/>
<comment type="caution">
    <text evidence="3">The sequence shown here is derived from an EMBL/GenBank/DDBJ whole genome shotgun (WGS) entry which is preliminary data.</text>
</comment>
<evidence type="ECO:0000256" key="2">
    <source>
        <dbReference type="SAM" id="MobiDB-lite"/>
    </source>
</evidence>
<feature type="region of interest" description="Disordered" evidence="2">
    <location>
        <begin position="168"/>
        <end position="202"/>
    </location>
</feature>
<feature type="coiled-coil region" evidence="1">
    <location>
        <begin position="548"/>
        <end position="575"/>
    </location>
</feature>
<protein>
    <submittedName>
        <fullName evidence="3">Uncharacterized protein</fullName>
    </submittedName>
</protein>
<accession>J6F895</accession>
<feature type="region of interest" description="Disordered" evidence="2">
    <location>
        <begin position="601"/>
        <end position="620"/>
    </location>
</feature>
<dbReference type="OrthoDB" id="6627536at2759"/>
<dbReference type="Proteomes" id="UP000002748">
    <property type="component" value="Unassembled WGS sequence"/>
</dbReference>
<feature type="region of interest" description="Disordered" evidence="2">
    <location>
        <begin position="319"/>
        <end position="397"/>
    </location>
</feature>
<dbReference type="VEuPathDB" id="FungiDB:A1Q1_07214"/>
<feature type="region of interest" description="Disordered" evidence="2">
    <location>
        <begin position="627"/>
        <end position="820"/>
    </location>
</feature>
<evidence type="ECO:0000313" key="4">
    <source>
        <dbReference type="Proteomes" id="UP000002748"/>
    </source>
</evidence>
<feature type="compositionally biased region" description="Low complexity" evidence="2">
    <location>
        <begin position="754"/>
        <end position="771"/>
    </location>
</feature>
<feature type="compositionally biased region" description="Basic residues" evidence="2">
    <location>
        <begin position="382"/>
        <end position="393"/>
    </location>
</feature>
<feature type="region of interest" description="Disordered" evidence="2">
    <location>
        <begin position="902"/>
        <end position="1038"/>
    </location>
</feature>
<reference evidence="3 4" key="1">
    <citation type="journal article" date="2012" name="Eukaryot. Cell">
        <title>Draft genome sequence of CBS 2479, the standard type strain of Trichosporon asahii.</title>
        <authorList>
            <person name="Yang R.Y."/>
            <person name="Li H.T."/>
            <person name="Zhu H."/>
            <person name="Zhou G.P."/>
            <person name="Wang M."/>
            <person name="Wang L."/>
        </authorList>
    </citation>
    <scope>NUCLEOTIDE SEQUENCE [LARGE SCALE GENOMIC DNA]</scope>
    <source>
        <strain evidence="4">ATCC 90039 / CBS 2479 / JCM 2466 / KCTC 7840 / NCYC 2677 / UAMH 7654</strain>
    </source>
</reference>
<dbReference type="AlphaFoldDB" id="J6F895"/>
<feature type="compositionally biased region" description="Basic and acidic residues" evidence="2">
    <location>
        <begin position="809"/>
        <end position="820"/>
    </location>
</feature>
<feature type="compositionally biased region" description="Polar residues" evidence="2">
    <location>
        <begin position="329"/>
        <end position="353"/>
    </location>
</feature>
<feature type="compositionally biased region" description="Low complexity" evidence="2">
    <location>
        <begin position="668"/>
        <end position="681"/>
    </location>
</feature>
<feature type="compositionally biased region" description="Basic and acidic residues" evidence="2">
    <location>
        <begin position="627"/>
        <end position="642"/>
    </location>
</feature>
<feature type="compositionally biased region" description="Polar residues" evidence="2">
    <location>
        <begin position="726"/>
        <end position="737"/>
    </location>
</feature>
<evidence type="ECO:0000256" key="1">
    <source>
        <dbReference type="SAM" id="Coils"/>
    </source>
</evidence>
<keyword evidence="1" id="KW-0175">Coiled coil</keyword>
<feature type="compositionally biased region" description="Low complexity" evidence="2">
    <location>
        <begin position="966"/>
        <end position="979"/>
    </location>
</feature>
<feature type="region of interest" description="Disordered" evidence="2">
    <location>
        <begin position="1"/>
        <end position="25"/>
    </location>
</feature>
<dbReference type="PANTHER" id="PTHR12977:SF4">
    <property type="entry name" value="HISTONE-LYSINE N-METHYLTRANSFERASE KMT5B"/>
    <property type="match status" value="1"/>
</dbReference>
<proteinExistence type="predicted"/>
<dbReference type="GO" id="GO:0042799">
    <property type="term" value="F:histone H4K20 methyltransferase activity"/>
    <property type="evidence" value="ECO:0007669"/>
    <property type="project" value="TreeGrafter"/>
</dbReference>
<feature type="region of interest" description="Disordered" evidence="2">
    <location>
        <begin position="833"/>
        <end position="881"/>
    </location>
</feature>
<sequence>MPRAAAARDTPAGSRDTGLPYPAEDLSEDDDLFSFLLVDQLGMRAQTKLGVHPQQVKFIGPAHNREDVLNILRETVLRGTDPNIAAQRLAELPVIKEHLASKQTDKQREKTMLYEEITKHPELAVFATRPLLEGEVVMELQGTCVLLPEEWRMEMDVSERFAAEDDLEGLEMDDDEQPAESSTAAVRRNKSQEPRGARRSTRTRRRDFSIIWSGMKNAYMLFLGPARFLNAGAVLCVVSRPPSYQDRRGANDILWRGLLKGNSECLCKTCEDTKRGGYQPGGVMELARIGLEKLERSRNGSVAPSSKGQVNGYARSEVDDSVYEDPGTPASSCVVSTPQKNGQCSVSAASPSVDTAAGSEEEDVVRRERPMRQARINSKPLQWHKRPPSRKQRAQTATQHPLVAVEADDTIRCVTCACALEDREWDPLTSWADFCPRCYRHAIVFQLPWPAHRAQDVREYPPVHLIPPGYWPRKVTSVSLPSLNPVRHKKNAVEPEPVQPVYDQVLIPDTREMRRARNFRLAIEREECVIEQLRVAAWEQQETRELAAIAAQERRDAAKKAREEAKRKRNEGKIRGSGLWQRYEYQPVEEIEKRIRERTTVVSGTRRGGRYRQDSDEEDLARRAQEALNADLKREKELQERNRRYRMKGQEDASDDDDAEDERDEQEAAAALEPAPAAAPAVDVKPPQARLGLSSRLPGRTPDVASPASIKQSPQSAPRSAVRRTPQVTETIDLTMSDSDEDAKAAARPKRPLPKASAPITPSPATARTSAGSVNPSPAPSGATTDSPASRRKRGRPPGTGYRQKREAKRLEREARQREVMHTAGIAAGLVKANGVPPTVNGAVNGTRPVPAAASEPKAPVTTEEKSPSQLVNGDTANGWGASRVTNAISGTISAAKRVLTDSSRLHMSPSPVRKTHANGLVSPHLREPPAPAPGASADEASPPSYDEGVVFDVPLSSSKRKRVSDASVASTGSTGSVVPPRKKRTFFKSVFTSPKPPKALDPKTKTHTSADVLRPFASPKIKKKHLDPRDGNDAYSLSRLMWSGRG</sequence>
<feature type="compositionally biased region" description="Polar residues" evidence="2">
    <location>
        <begin position="709"/>
        <end position="718"/>
    </location>
</feature>
<feature type="compositionally biased region" description="Acidic residues" evidence="2">
    <location>
        <begin position="652"/>
        <end position="667"/>
    </location>
</feature>
<dbReference type="HOGENOM" id="CLU_291548_0_0_1"/>
<evidence type="ECO:0000313" key="3">
    <source>
        <dbReference type="EMBL" id="EJT51547.1"/>
    </source>
</evidence>
<feature type="compositionally biased region" description="Polar residues" evidence="2">
    <location>
        <begin position="772"/>
        <end position="788"/>
    </location>
</feature>
<organism evidence="3 4">
    <name type="scientific">Trichosporon asahii var. asahii (strain ATCC 90039 / CBS 2479 / JCM 2466 / KCTC 7840 / NBRC 103889/ NCYC 2677 / UAMH 7654)</name>
    <name type="common">Yeast</name>
    <dbReference type="NCBI Taxonomy" id="1186058"/>
    <lineage>
        <taxon>Eukaryota</taxon>
        <taxon>Fungi</taxon>
        <taxon>Dikarya</taxon>
        <taxon>Basidiomycota</taxon>
        <taxon>Agaricomycotina</taxon>
        <taxon>Tremellomycetes</taxon>
        <taxon>Trichosporonales</taxon>
        <taxon>Trichosporonaceae</taxon>
        <taxon>Trichosporon</taxon>
    </lineage>
</organism>
<dbReference type="PANTHER" id="PTHR12977">
    <property type="entry name" value="SUPPRESSOR OF VARIEGATION 4-20-RELATED"/>
    <property type="match status" value="1"/>
</dbReference>
<dbReference type="InterPro" id="IPR039977">
    <property type="entry name" value="Suv4-20/Set9"/>
</dbReference>
<dbReference type="RefSeq" id="XP_014182925.1">
    <property type="nucleotide sequence ID" value="XM_014327450.1"/>
</dbReference>
<dbReference type="EMBL" id="ALBS01000053">
    <property type="protein sequence ID" value="EJT51547.1"/>
    <property type="molecule type" value="Genomic_DNA"/>
</dbReference>
<dbReference type="GO" id="GO:0005634">
    <property type="term" value="C:nucleus"/>
    <property type="evidence" value="ECO:0007669"/>
    <property type="project" value="TreeGrafter"/>
</dbReference>